<evidence type="ECO:0000313" key="1">
    <source>
        <dbReference type="EMBL" id="KAJ3088768.1"/>
    </source>
</evidence>
<dbReference type="GO" id="GO:0003700">
    <property type="term" value="F:DNA-binding transcription factor activity"/>
    <property type="evidence" value="ECO:0007669"/>
    <property type="project" value="InterPro"/>
</dbReference>
<organism evidence="1 2">
    <name type="scientific">Physocladia obscura</name>
    <dbReference type="NCBI Taxonomy" id="109957"/>
    <lineage>
        <taxon>Eukaryota</taxon>
        <taxon>Fungi</taxon>
        <taxon>Fungi incertae sedis</taxon>
        <taxon>Chytridiomycota</taxon>
        <taxon>Chytridiomycota incertae sedis</taxon>
        <taxon>Chytridiomycetes</taxon>
        <taxon>Chytridiales</taxon>
        <taxon>Chytriomycetaceae</taxon>
        <taxon>Physocladia</taxon>
    </lineage>
</organism>
<dbReference type="CDD" id="cd14688">
    <property type="entry name" value="bZIP_YAP"/>
    <property type="match status" value="1"/>
</dbReference>
<evidence type="ECO:0000313" key="2">
    <source>
        <dbReference type="Proteomes" id="UP001211907"/>
    </source>
</evidence>
<reference evidence="1" key="1">
    <citation type="submission" date="2020-05" db="EMBL/GenBank/DDBJ databases">
        <title>Phylogenomic resolution of chytrid fungi.</title>
        <authorList>
            <person name="Stajich J.E."/>
            <person name="Amses K."/>
            <person name="Simmons R."/>
            <person name="Seto K."/>
            <person name="Myers J."/>
            <person name="Bonds A."/>
            <person name="Quandt C.A."/>
            <person name="Barry K."/>
            <person name="Liu P."/>
            <person name="Grigoriev I."/>
            <person name="Longcore J.E."/>
            <person name="James T.Y."/>
        </authorList>
    </citation>
    <scope>NUCLEOTIDE SEQUENCE</scope>
    <source>
        <strain evidence="1">JEL0513</strain>
    </source>
</reference>
<dbReference type="Proteomes" id="UP001211907">
    <property type="component" value="Unassembled WGS sequence"/>
</dbReference>
<dbReference type="AlphaFoldDB" id="A0AAD5SQ76"/>
<evidence type="ECO:0008006" key="3">
    <source>
        <dbReference type="Google" id="ProtNLM"/>
    </source>
</evidence>
<dbReference type="InterPro" id="IPR046347">
    <property type="entry name" value="bZIP_sf"/>
</dbReference>
<gene>
    <name evidence="1" type="ORF">HK100_007945</name>
</gene>
<comment type="caution">
    <text evidence="1">The sequence shown here is derived from an EMBL/GenBank/DDBJ whole genome shotgun (WGS) entry which is preliminary data.</text>
</comment>
<protein>
    <recommendedName>
        <fullName evidence="3">BZIP domain-containing protein</fullName>
    </recommendedName>
</protein>
<feature type="non-terminal residue" evidence="1">
    <location>
        <position position="260"/>
    </location>
</feature>
<dbReference type="EMBL" id="JADGJH010003793">
    <property type="protein sequence ID" value="KAJ3088768.1"/>
    <property type="molecule type" value="Genomic_DNA"/>
</dbReference>
<keyword evidence="2" id="KW-1185">Reference proteome</keyword>
<dbReference type="Gene3D" id="1.20.5.170">
    <property type="match status" value="1"/>
</dbReference>
<name>A0AAD5SQ76_9FUNG</name>
<sequence length="260" mass="29157">MQVGSQNPLTINTTTRERRVAQNRISQKIYRERQAARLKQLEAQAAFCRENHATATTVLSQQNQQPLSKLERTELVELRRKVCLLETQLAAMSQPANTASVTAVAEANPPIPFMTDNTARKQQQQVTNLPTLIDPLFELSYLTHLPSFPSLELPVLDLGGPSPTQQMPLEQNQLDLNFWNNNCELDNLFPAKYSPSLPTVAILKSIALPEYKKWDENCALFAATPPEIRHGMGRWLLKKIPSLSSPSGEQLVDVLCDCLE</sequence>
<dbReference type="SUPFAM" id="SSF57959">
    <property type="entry name" value="Leucine zipper domain"/>
    <property type="match status" value="1"/>
</dbReference>
<proteinExistence type="predicted"/>
<accession>A0AAD5SQ76</accession>